<organism evidence="1 2">
    <name type="scientific">Salipiger pallidus</name>
    <dbReference type="NCBI Taxonomy" id="1775170"/>
    <lineage>
        <taxon>Bacteria</taxon>
        <taxon>Pseudomonadati</taxon>
        <taxon>Pseudomonadota</taxon>
        <taxon>Alphaproteobacteria</taxon>
        <taxon>Rhodobacterales</taxon>
        <taxon>Roseobacteraceae</taxon>
        <taxon>Salipiger</taxon>
    </lineage>
</organism>
<evidence type="ECO:0000313" key="1">
    <source>
        <dbReference type="EMBL" id="GGG79951.1"/>
    </source>
</evidence>
<proteinExistence type="predicted"/>
<accession>A0A8J2ZLP1</accession>
<reference evidence="1" key="2">
    <citation type="submission" date="2020-09" db="EMBL/GenBank/DDBJ databases">
        <authorList>
            <person name="Sun Q."/>
            <person name="Zhou Y."/>
        </authorList>
    </citation>
    <scope>NUCLEOTIDE SEQUENCE</scope>
    <source>
        <strain evidence="1">CGMCC 1.15762</strain>
    </source>
</reference>
<comment type="caution">
    <text evidence="1">The sequence shown here is derived from an EMBL/GenBank/DDBJ whole genome shotgun (WGS) entry which is preliminary data.</text>
</comment>
<protein>
    <submittedName>
        <fullName evidence="1">Uncharacterized protein</fullName>
    </submittedName>
</protein>
<sequence>MKNAMMSVAEAAARIDDGAVLVIAGSEAALAQLPRGNWIGGTSVYFVTDTGGRMDTENVFVTEIEAATDARPVFYPAKDLPSLTMGRYDNGLSVILIPAFSAAHEAFAIHGAEYPGLFDQPLMGWITGVPLDETGRTTPKVFDGARGEMHADGAMLLHVALPETKMADLDIINLFEPDTGADEITFAHSGFAARRALINGKERDFAAYLAETAIDTRCPLVADYAGAMVNVSVQSVDAKDGVTFYAPVIEGQVYHIAKAPGDYASDFAVRAQGHGAQELSCNCILNYLYGELDTKTTGGFTGPATFGEIAYVLLNQTLVRLDLRAVEASAVA</sequence>
<dbReference type="Proteomes" id="UP000617145">
    <property type="component" value="Unassembled WGS sequence"/>
</dbReference>
<dbReference type="RefSeq" id="WP_188791189.1">
    <property type="nucleotide sequence ID" value="NZ_BMJV01000006.1"/>
</dbReference>
<gene>
    <name evidence="1" type="ORF">GCM10011415_31570</name>
</gene>
<dbReference type="EMBL" id="BMJV01000006">
    <property type="protein sequence ID" value="GGG79951.1"/>
    <property type="molecule type" value="Genomic_DNA"/>
</dbReference>
<dbReference type="Pfam" id="PF22396">
    <property type="entry name" value="DUF6976"/>
    <property type="match status" value="1"/>
</dbReference>
<dbReference type="AlphaFoldDB" id="A0A8J2ZLP1"/>
<keyword evidence="2" id="KW-1185">Reference proteome</keyword>
<name>A0A8J2ZLP1_9RHOB</name>
<dbReference type="InterPro" id="IPR054249">
    <property type="entry name" value="DUF6976"/>
</dbReference>
<evidence type="ECO:0000313" key="2">
    <source>
        <dbReference type="Proteomes" id="UP000617145"/>
    </source>
</evidence>
<reference evidence="1" key="1">
    <citation type="journal article" date="2014" name="Int. J. Syst. Evol. Microbiol.">
        <title>Complete genome sequence of Corynebacterium casei LMG S-19264T (=DSM 44701T), isolated from a smear-ripened cheese.</title>
        <authorList>
            <consortium name="US DOE Joint Genome Institute (JGI-PGF)"/>
            <person name="Walter F."/>
            <person name="Albersmeier A."/>
            <person name="Kalinowski J."/>
            <person name="Ruckert C."/>
        </authorList>
    </citation>
    <scope>NUCLEOTIDE SEQUENCE</scope>
    <source>
        <strain evidence="1">CGMCC 1.15762</strain>
    </source>
</reference>